<gene>
    <name evidence="1" type="ORF">IHE45_12G044700</name>
</gene>
<dbReference type="Proteomes" id="UP000827976">
    <property type="component" value="Chromosome 12"/>
</dbReference>
<protein>
    <submittedName>
        <fullName evidence="1">Phosphoesterase protein</fullName>
    </submittedName>
</protein>
<evidence type="ECO:0000313" key="2">
    <source>
        <dbReference type="Proteomes" id="UP000827976"/>
    </source>
</evidence>
<comment type="caution">
    <text evidence="1">The sequence shown here is derived from an EMBL/GenBank/DDBJ whole genome shotgun (WGS) entry which is preliminary data.</text>
</comment>
<sequence>MAKLFGYLFIIASFFSFALCLGEEESVLRQPNEKAPLRFSGDSTFKITLFADLHYGEAAWLDWGPEQDRNSSRVLSAVLDSEIPDFVIYLGDVITANNLPVPNASMYWDQAISPTRNRGIPWATLFGNHDDAQFEWPPEWFSASGIPRVSCPPADFSFSGKECYFGGTPRMELMKMEIEKNKLSYSASGPKELWPSVSNYILSVSSAKDGASPVVFLYFLDSGGGSYPEVISRAQVDWFYHRSKAINPDESVPEVIFWHIPSTAYEKIAPRPRSAIRRPCVGSLNEESVAPQEAEWGIIDILTKRSSVKAVFVGHNHGLDWCCPYEKLWLCFARHSGYGGYGTWPRGARIIEMTEHPFSLKSWIRMEDNTVHSEVTLSS</sequence>
<name>A0ACB7V1I5_DIOAL</name>
<accession>A0ACB7V1I5</accession>
<evidence type="ECO:0000313" key="1">
    <source>
        <dbReference type="EMBL" id="KAH7667210.1"/>
    </source>
</evidence>
<organism evidence="1 2">
    <name type="scientific">Dioscorea alata</name>
    <name type="common">Purple yam</name>
    <dbReference type="NCBI Taxonomy" id="55571"/>
    <lineage>
        <taxon>Eukaryota</taxon>
        <taxon>Viridiplantae</taxon>
        <taxon>Streptophyta</taxon>
        <taxon>Embryophyta</taxon>
        <taxon>Tracheophyta</taxon>
        <taxon>Spermatophyta</taxon>
        <taxon>Magnoliopsida</taxon>
        <taxon>Liliopsida</taxon>
        <taxon>Dioscoreales</taxon>
        <taxon>Dioscoreaceae</taxon>
        <taxon>Dioscorea</taxon>
    </lineage>
</organism>
<reference evidence="2" key="1">
    <citation type="journal article" date="2022" name="Nat. Commun.">
        <title>Chromosome evolution and the genetic basis of agronomically important traits in greater yam.</title>
        <authorList>
            <person name="Bredeson J.V."/>
            <person name="Lyons J.B."/>
            <person name="Oniyinde I.O."/>
            <person name="Okereke N.R."/>
            <person name="Kolade O."/>
            <person name="Nnabue I."/>
            <person name="Nwadili C.O."/>
            <person name="Hribova E."/>
            <person name="Parker M."/>
            <person name="Nwogha J."/>
            <person name="Shu S."/>
            <person name="Carlson J."/>
            <person name="Kariba R."/>
            <person name="Muthemba S."/>
            <person name="Knop K."/>
            <person name="Barton G.J."/>
            <person name="Sherwood A.V."/>
            <person name="Lopez-Montes A."/>
            <person name="Asiedu R."/>
            <person name="Jamnadass R."/>
            <person name="Muchugi A."/>
            <person name="Goodstein D."/>
            <person name="Egesi C.N."/>
            <person name="Featherston J."/>
            <person name="Asfaw A."/>
            <person name="Simpson G.G."/>
            <person name="Dolezel J."/>
            <person name="Hendre P.S."/>
            <person name="Van Deynze A."/>
            <person name="Kumar P.L."/>
            <person name="Obidiegwu J.E."/>
            <person name="Bhattacharjee R."/>
            <person name="Rokhsar D.S."/>
        </authorList>
    </citation>
    <scope>NUCLEOTIDE SEQUENCE [LARGE SCALE GENOMIC DNA]</scope>
    <source>
        <strain evidence="2">cv. TDa95/00328</strain>
    </source>
</reference>
<proteinExistence type="predicted"/>
<keyword evidence="2" id="KW-1185">Reference proteome</keyword>
<dbReference type="EMBL" id="CM037022">
    <property type="protein sequence ID" value="KAH7667210.1"/>
    <property type="molecule type" value="Genomic_DNA"/>
</dbReference>